<gene>
    <name evidence="1" type="ORF">L6164_022403</name>
</gene>
<reference evidence="1 2" key="1">
    <citation type="journal article" date="2022" name="DNA Res.">
        <title>Chromosomal-level genome assembly of the orchid tree Bauhinia variegata (Leguminosae; Cercidoideae) supports the allotetraploid origin hypothesis of Bauhinia.</title>
        <authorList>
            <person name="Zhong Y."/>
            <person name="Chen Y."/>
            <person name="Zheng D."/>
            <person name="Pang J."/>
            <person name="Liu Y."/>
            <person name="Luo S."/>
            <person name="Meng S."/>
            <person name="Qian L."/>
            <person name="Wei D."/>
            <person name="Dai S."/>
            <person name="Zhou R."/>
        </authorList>
    </citation>
    <scope>NUCLEOTIDE SEQUENCE [LARGE SCALE GENOMIC DNA]</scope>
    <source>
        <strain evidence="1">BV-YZ2020</strain>
    </source>
</reference>
<dbReference type="EMBL" id="CM039434">
    <property type="protein sequence ID" value="KAI4322737.1"/>
    <property type="molecule type" value="Genomic_DNA"/>
</dbReference>
<keyword evidence="2" id="KW-1185">Reference proteome</keyword>
<accession>A0ACB9MF41</accession>
<proteinExistence type="predicted"/>
<comment type="caution">
    <text evidence="1">The sequence shown here is derived from an EMBL/GenBank/DDBJ whole genome shotgun (WGS) entry which is preliminary data.</text>
</comment>
<dbReference type="Proteomes" id="UP000828941">
    <property type="component" value="Chromosome 9"/>
</dbReference>
<protein>
    <submittedName>
        <fullName evidence="1">Uncharacterized protein</fullName>
    </submittedName>
</protein>
<evidence type="ECO:0000313" key="2">
    <source>
        <dbReference type="Proteomes" id="UP000828941"/>
    </source>
</evidence>
<organism evidence="1 2">
    <name type="scientific">Bauhinia variegata</name>
    <name type="common">Purple orchid tree</name>
    <name type="synonym">Phanera variegata</name>
    <dbReference type="NCBI Taxonomy" id="167791"/>
    <lineage>
        <taxon>Eukaryota</taxon>
        <taxon>Viridiplantae</taxon>
        <taxon>Streptophyta</taxon>
        <taxon>Embryophyta</taxon>
        <taxon>Tracheophyta</taxon>
        <taxon>Spermatophyta</taxon>
        <taxon>Magnoliopsida</taxon>
        <taxon>eudicotyledons</taxon>
        <taxon>Gunneridae</taxon>
        <taxon>Pentapetalae</taxon>
        <taxon>rosids</taxon>
        <taxon>fabids</taxon>
        <taxon>Fabales</taxon>
        <taxon>Fabaceae</taxon>
        <taxon>Cercidoideae</taxon>
        <taxon>Cercideae</taxon>
        <taxon>Bauhiniinae</taxon>
        <taxon>Bauhinia</taxon>
    </lineage>
</organism>
<sequence>MMKDSSKSKCGSSSHRTMKEKAKIWVDDLQGTFAKLQSARMENRGNDIIFYEQQVHLMLQEWKAELHEPSPASSLAEGSFGLLDQLLQQIEEEDDATSPFAKPTQLKSEQHVQNLNENCYTPFQEKCFDDQQPRGLAFEGFTQFEGSSSNLYNNADNKSDMITPLDHFQFNLHQDLDQLKVGHSTNPFAQGSASNLYNNFDNNKSDMITPLDHIQFCSHQDFVQLKVGRSTNSIAQFDLYQDYKSNAEIKNSELTVFSLPEDFDCGLILGADETKQDGEDNVPNILPNVRPPPSAFLGPKCALWECVRPAEQCQDYCSSDHAGLALNEGLPGITPILRPWGIGIKDGPLFAALRANIQGKEAGIPGCEGAASTKAPWNAPELFDPSLFEGETVREWLFLDKPRKAFESGNRKQRSLPDYNGRWHESRKQLMKEHGGQKRSYYMDPQPFSDREWHLYEYEINGHDSCALYRMELKLVDKKKSPKGKVNKESLADLQNKMGRLTANVSADEGEPVKGKTKAKCDNLRSPEGDKYFKG</sequence>
<evidence type="ECO:0000313" key="1">
    <source>
        <dbReference type="EMBL" id="KAI4322737.1"/>
    </source>
</evidence>
<name>A0ACB9MF41_BAUVA</name>